<dbReference type="PANTHER" id="PTHR16461">
    <property type="entry name" value="TOLL-INTERACTING PROTEIN"/>
    <property type="match status" value="1"/>
</dbReference>
<sequence length="372" mass="39520">MADDSPAPAPVQTPPNAPSPPQTERDTVVDPRVVALRGLFPDYDDLILQSVLQSANGNQDRAIDVLLGMSDPDYRSEQPAQTSPQPVPALSQEDLDEQFARQLVMQEQQQQQARWMQSQPQGGPAVYQRPAGRGGGAWAPAPGSQQPQPQQGQGQAPMAEFQEQFIKIAETGKKTFGNIFSKVKAKIQELDQGNSRIATSSSQPTMQQQWSPPALQPQPHQPAAYFDPNPNPNISPSVSPARTPASQVQGYDVGASPSPPTSQSPPPLASTPSISTNQQLQPQPTPHPQPTPPISSAATPPPPATSQGAPIDVGKLGLLPKRPVSLLRDPNAGSPSPPVIAASHSGQSYNDDDDGLEYAENPFEDDGKGGKK</sequence>
<feature type="compositionally biased region" description="Pro residues" evidence="1">
    <location>
        <begin position="283"/>
        <end position="304"/>
    </location>
</feature>
<feature type="compositionally biased region" description="Low complexity" evidence="1">
    <location>
        <begin position="109"/>
        <end position="121"/>
    </location>
</feature>
<protein>
    <recommendedName>
        <fullName evidence="2">CUE domain-containing protein</fullName>
    </recommendedName>
</protein>
<proteinExistence type="predicted"/>
<evidence type="ECO:0000313" key="4">
    <source>
        <dbReference type="Proteomes" id="UP000027222"/>
    </source>
</evidence>
<dbReference type="HOGENOM" id="CLU_039542_0_0_1"/>
<dbReference type="STRING" id="685588.A0A067T591"/>
<dbReference type="EMBL" id="KL142381">
    <property type="protein sequence ID" value="KDR75089.1"/>
    <property type="molecule type" value="Genomic_DNA"/>
</dbReference>
<feature type="region of interest" description="Disordered" evidence="1">
    <location>
        <begin position="196"/>
        <end position="372"/>
    </location>
</feature>
<dbReference type="InterPro" id="IPR003892">
    <property type="entry name" value="CUE"/>
</dbReference>
<feature type="compositionally biased region" description="Pro residues" evidence="1">
    <location>
        <begin position="257"/>
        <end position="269"/>
    </location>
</feature>
<dbReference type="InterPro" id="IPR009060">
    <property type="entry name" value="UBA-like_sf"/>
</dbReference>
<evidence type="ECO:0000259" key="2">
    <source>
        <dbReference type="PROSITE" id="PS51140"/>
    </source>
</evidence>
<dbReference type="GO" id="GO:0005737">
    <property type="term" value="C:cytoplasm"/>
    <property type="evidence" value="ECO:0007669"/>
    <property type="project" value="TreeGrafter"/>
</dbReference>
<dbReference type="PANTHER" id="PTHR16461:SF5">
    <property type="entry name" value="TOLL-INTERACTING PROTEIN"/>
    <property type="match status" value="1"/>
</dbReference>
<keyword evidence="4" id="KW-1185">Reference proteome</keyword>
<feature type="compositionally biased region" description="Low complexity" evidence="1">
    <location>
        <begin position="138"/>
        <end position="158"/>
    </location>
</feature>
<dbReference type="GO" id="GO:0006511">
    <property type="term" value="P:ubiquitin-dependent protein catabolic process"/>
    <property type="evidence" value="ECO:0007669"/>
    <property type="project" value="TreeGrafter"/>
</dbReference>
<dbReference type="Pfam" id="PF02845">
    <property type="entry name" value="CUE"/>
    <property type="match status" value="1"/>
</dbReference>
<evidence type="ECO:0000256" key="1">
    <source>
        <dbReference type="SAM" id="MobiDB-lite"/>
    </source>
</evidence>
<dbReference type="SUPFAM" id="SSF46934">
    <property type="entry name" value="UBA-like"/>
    <property type="match status" value="1"/>
</dbReference>
<dbReference type="GO" id="GO:0043130">
    <property type="term" value="F:ubiquitin binding"/>
    <property type="evidence" value="ECO:0007669"/>
    <property type="project" value="InterPro"/>
</dbReference>
<accession>A0A067T591</accession>
<dbReference type="OrthoDB" id="9942608at2759"/>
<evidence type="ECO:0000313" key="3">
    <source>
        <dbReference type="EMBL" id="KDR75089.1"/>
    </source>
</evidence>
<feature type="domain" description="CUE" evidence="2">
    <location>
        <begin position="28"/>
        <end position="71"/>
    </location>
</feature>
<dbReference type="CDD" id="cd14279">
    <property type="entry name" value="CUE"/>
    <property type="match status" value="1"/>
</dbReference>
<feature type="compositionally biased region" description="Pro residues" evidence="1">
    <location>
        <begin position="7"/>
        <end position="21"/>
    </location>
</feature>
<reference evidence="4" key="1">
    <citation type="journal article" date="2014" name="Proc. Natl. Acad. Sci. U.S.A.">
        <title>Extensive sampling of basidiomycete genomes demonstrates inadequacy of the white-rot/brown-rot paradigm for wood decay fungi.</title>
        <authorList>
            <person name="Riley R."/>
            <person name="Salamov A.A."/>
            <person name="Brown D.W."/>
            <person name="Nagy L.G."/>
            <person name="Floudas D."/>
            <person name="Held B.W."/>
            <person name="Levasseur A."/>
            <person name="Lombard V."/>
            <person name="Morin E."/>
            <person name="Otillar R."/>
            <person name="Lindquist E.A."/>
            <person name="Sun H."/>
            <person name="LaButti K.M."/>
            <person name="Schmutz J."/>
            <person name="Jabbour D."/>
            <person name="Luo H."/>
            <person name="Baker S.E."/>
            <person name="Pisabarro A.G."/>
            <person name="Walton J.D."/>
            <person name="Blanchette R.A."/>
            <person name="Henrissat B."/>
            <person name="Martin F."/>
            <person name="Cullen D."/>
            <person name="Hibbett D.S."/>
            <person name="Grigoriev I.V."/>
        </authorList>
    </citation>
    <scope>NUCLEOTIDE SEQUENCE [LARGE SCALE GENOMIC DNA]</scope>
    <source>
        <strain evidence="4">CBS 339.88</strain>
    </source>
</reference>
<feature type="region of interest" description="Disordered" evidence="1">
    <location>
        <begin position="109"/>
        <end position="158"/>
    </location>
</feature>
<dbReference type="PROSITE" id="PS51140">
    <property type="entry name" value="CUE"/>
    <property type="match status" value="1"/>
</dbReference>
<feature type="compositionally biased region" description="Low complexity" evidence="1">
    <location>
        <begin position="270"/>
        <end position="282"/>
    </location>
</feature>
<gene>
    <name evidence="3" type="ORF">GALMADRAFT_248978</name>
</gene>
<dbReference type="Gene3D" id="1.10.8.10">
    <property type="entry name" value="DNA helicase RuvA subunit, C-terminal domain"/>
    <property type="match status" value="1"/>
</dbReference>
<organism evidence="3 4">
    <name type="scientific">Galerina marginata (strain CBS 339.88)</name>
    <dbReference type="NCBI Taxonomy" id="685588"/>
    <lineage>
        <taxon>Eukaryota</taxon>
        <taxon>Fungi</taxon>
        <taxon>Dikarya</taxon>
        <taxon>Basidiomycota</taxon>
        <taxon>Agaricomycotina</taxon>
        <taxon>Agaricomycetes</taxon>
        <taxon>Agaricomycetidae</taxon>
        <taxon>Agaricales</taxon>
        <taxon>Agaricineae</taxon>
        <taxon>Strophariaceae</taxon>
        <taxon>Galerina</taxon>
    </lineage>
</organism>
<dbReference type="Proteomes" id="UP000027222">
    <property type="component" value="Unassembled WGS sequence"/>
</dbReference>
<dbReference type="GO" id="GO:0031624">
    <property type="term" value="F:ubiquitin conjugating enzyme binding"/>
    <property type="evidence" value="ECO:0007669"/>
    <property type="project" value="TreeGrafter"/>
</dbReference>
<feature type="region of interest" description="Disordered" evidence="1">
    <location>
        <begin position="1"/>
        <end position="29"/>
    </location>
</feature>
<name>A0A067T591_GALM3</name>
<dbReference type="AlphaFoldDB" id="A0A067T591"/>
<feature type="compositionally biased region" description="Polar residues" evidence="1">
    <location>
        <begin position="196"/>
        <end position="211"/>
    </location>
</feature>